<proteinExistence type="predicted"/>
<gene>
    <name evidence="1" type="ORF">C8J25_101848</name>
</gene>
<evidence type="ECO:0000313" key="2">
    <source>
        <dbReference type="Proteomes" id="UP000244013"/>
    </source>
</evidence>
<organism evidence="1 2">
    <name type="scientific">Sphingomonas faeni</name>
    <dbReference type="NCBI Taxonomy" id="185950"/>
    <lineage>
        <taxon>Bacteria</taxon>
        <taxon>Pseudomonadati</taxon>
        <taxon>Pseudomonadota</taxon>
        <taxon>Alphaproteobacteria</taxon>
        <taxon>Sphingomonadales</taxon>
        <taxon>Sphingomonadaceae</taxon>
        <taxon>Sphingomonas</taxon>
    </lineage>
</organism>
<dbReference type="EMBL" id="QAYE01000001">
    <property type="protein sequence ID" value="PTW49340.1"/>
    <property type="molecule type" value="Genomic_DNA"/>
</dbReference>
<evidence type="ECO:0000313" key="1">
    <source>
        <dbReference type="EMBL" id="PTW49340.1"/>
    </source>
</evidence>
<dbReference type="AlphaFoldDB" id="A0A2T5UCW2"/>
<accession>A0A2T5UCW2</accession>
<dbReference type="GeneID" id="91004915"/>
<protein>
    <submittedName>
        <fullName evidence="1">Uncharacterized protein</fullName>
    </submittedName>
</protein>
<reference evidence="1 2" key="1">
    <citation type="submission" date="2018-04" db="EMBL/GenBank/DDBJ databases">
        <title>Genomic Encyclopedia of Type Strains, Phase III (KMG-III): the genomes of soil and plant-associated and newly described type strains.</title>
        <authorList>
            <person name="Whitman W."/>
        </authorList>
    </citation>
    <scope>NUCLEOTIDE SEQUENCE [LARGE SCALE GENOMIC DNA]</scope>
    <source>
        <strain evidence="1 2">MA-olki</strain>
    </source>
</reference>
<dbReference type="Proteomes" id="UP000244013">
    <property type="component" value="Unassembled WGS sequence"/>
</dbReference>
<sequence length="76" mass="8514">MSNAVYEIENADFSKKPVTYYYRATLKEEQAALDLAAMVGGHFSCLFAGHYLVRFATHNIVKEGGLVEVAPRFEVK</sequence>
<comment type="caution">
    <text evidence="1">The sequence shown here is derived from an EMBL/GenBank/DDBJ whole genome shotgun (WGS) entry which is preliminary data.</text>
</comment>
<dbReference type="RefSeq" id="WP_107952317.1">
    <property type="nucleotide sequence ID" value="NZ_QAYE01000001.1"/>
</dbReference>
<name>A0A2T5UCW2_9SPHN</name>